<evidence type="ECO:0000313" key="1">
    <source>
        <dbReference type="EMBL" id="EMY71104.1"/>
    </source>
</evidence>
<accession>N1W4D8</accession>
<gene>
    <name evidence="1" type="ORF">LEP1GSC199_0634</name>
</gene>
<protein>
    <submittedName>
        <fullName evidence="1">Uncharacterized protein</fullName>
    </submittedName>
</protein>
<dbReference type="AlphaFoldDB" id="N1W4D8"/>
<dbReference type="Proteomes" id="UP000012227">
    <property type="component" value="Unassembled WGS sequence"/>
</dbReference>
<sequence length="151" mass="18162">MNLYDSFEKNLINYIESYKFELEKYKFKFYSKTVGPGMGAIVELSYKDYNLIITNDRGQFFIDLKSKADFKNLNFQLDSILSYILFKKMENLDKVNRKQVLLGEEFPDLLTDPLKYYFIYRNEINEVELNTQFNKIINKLQTERSKYLFAQ</sequence>
<organism evidence="1 2">
    <name type="scientific">Leptospira vanthielii serovar Holland str. Waz Holland = ATCC 700522</name>
    <dbReference type="NCBI Taxonomy" id="1218591"/>
    <lineage>
        <taxon>Bacteria</taxon>
        <taxon>Pseudomonadati</taxon>
        <taxon>Spirochaetota</taxon>
        <taxon>Spirochaetia</taxon>
        <taxon>Leptospirales</taxon>
        <taxon>Leptospiraceae</taxon>
        <taxon>Leptospira</taxon>
    </lineage>
</organism>
<proteinExistence type="predicted"/>
<name>N1W4D8_9LEPT</name>
<comment type="caution">
    <text evidence="1">The sequence shown here is derived from an EMBL/GenBank/DDBJ whole genome shotgun (WGS) entry which is preliminary data.</text>
</comment>
<reference evidence="1 2" key="1">
    <citation type="submission" date="2013-03" db="EMBL/GenBank/DDBJ databases">
        <authorList>
            <person name="Harkins D.M."/>
            <person name="Durkin A.S."/>
            <person name="Brinkac L.M."/>
            <person name="Haft D.H."/>
            <person name="Selengut J.D."/>
            <person name="Sanka R."/>
            <person name="DePew J."/>
            <person name="Purushe J."/>
            <person name="Galloway R.L."/>
            <person name="Vinetz J.M."/>
            <person name="Sutton G.G."/>
            <person name="Nierman W.C."/>
            <person name="Fouts D.E."/>
        </authorList>
    </citation>
    <scope>NUCLEOTIDE SEQUENCE [LARGE SCALE GENOMIC DNA]</scope>
    <source>
        <strain evidence="1 2">Waz Holland</strain>
    </source>
</reference>
<dbReference type="RefSeq" id="WP_002977969.1">
    <property type="nucleotide sequence ID" value="NZ_AOGY02000022.1"/>
</dbReference>
<evidence type="ECO:0000313" key="2">
    <source>
        <dbReference type="Proteomes" id="UP000012227"/>
    </source>
</evidence>
<dbReference type="EMBL" id="AOGY02000022">
    <property type="protein sequence ID" value="EMY71104.1"/>
    <property type="molecule type" value="Genomic_DNA"/>
</dbReference>